<keyword evidence="2" id="KW-1185">Reference proteome</keyword>
<sequence>MAHPTTGHDGSRISSPPFAVSPAHKGLLRSIILVTTDEPEKQELNARGRALCRLLFSHLVPINQIQSATGVAPTEICAAILNHCIPPDNCKRDHDTVGKELLGIFPQIAGEGRRVVGEELAEVL</sequence>
<accession>A0A8H6Z7S5</accession>
<dbReference type="Proteomes" id="UP000623467">
    <property type="component" value="Unassembled WGS sequence"/>
</dbReference>
<proteinExistence type="predicted"/>
<comment type="caution">
    <text evidence="1">The sequence shown here is derived from an EMBL/GenBank/DDBJ whole genome shotgun (WGS) entry which is preliminary data.</text>
</comment>
<dbReference type="AlphaFoldDB" id="A0A8H6Z7S5"/>
<protein>
    <submittedName>
        <fullName evidence="1">Uncharacterized protein</fullName>
    </submittedName>
</protein>
<name>A0A8H6Z7S5_9AGAR</name>
<evidence type="ECO:0000313" key="1">
    <source>
        <dbReference type="EMBL" id="KAF7371376.1"/>
    </source>
</evidence>
<reference evidence="1" key="1">
    <citation type="submission" date="2020-05" db="EMBL/GenBank/DDBJ databases">
        <title>Mycena genomes resolve the evolution of fungal bioluminescence.</title>
        <authorList>
            <person name="Tsai I.J."/>
        </authorList>
    </citation>
    <scope>NUCLEOTIDE SEQUENCE</scope>
    <source>
        <strain evidence="1">160909Yilan</strain>
    </source>
</reference>
<organism evidence="1 2">
    <name type="scientific">Mycena sanguinolenta</name>
    <dbReference type="NCBI Taxonomy" id="230812"/>
    <lineage>
        <taxon>Eukaryota</taxon>
        <taxon>Fungi</taxon>
        <taxon>Dikarya</taxon>
        <taxon>Basidiomycota</taxon>
        <taxon>Agaricomycotina</taxon>
        <taxon>Agaricomycetes</taxon>
        <taxon>Agaricomycetidae</taxon>
        <taxon>Agaricales</taxon>
        <taxon>Marasmiineae</taxon>
        <taxon>Mycenaceae</taxon>
        <taxon>Mycena</taxon>
    </lineage>
</organism>
<evidence type="ECO:0000313" key="2">
    <source>
        <dbReference type="Proteomes" id="UP000623467"/>
    </source>
</evidence>
<dbReference type="EMBL" id="JACAZH010000004">
    <property type="protein sequence ID" value="KAF7371376.1"/>
    <property type="molecule type" value="Genomic_DNA"/>
</dbReference>
<dbReference type="OrthoDB" id="10609386at2759"/>
<gene>
    <name evidence="1" type="ORF">MSAN_00774100</name>
</gene>